<dbReference type="InterPro" id="IPR036736">
    <property type="entry name" value="ACP-like_sf"/>
</dbReference>
<dbReference type="AlphaFoldDB" id="A0A1R0KZ51"/>
<protein>
    <submittedName>
        <fullName evidence="11">Uncharacterized protein</fullName>
    </submittedName>
</protein>
<sequence>MDNGHEIAVIGLACRFPGAKGSAEFWANLEAGVESVTELTNRDLRSAGVGWRERTRPGYVRAAPLLDAYDRFDAAFFGYSPREAAALDPQQRVFLECAWTAVEDAGYAPSRFPGAIGVFAGSALNTYLLHSGVADRLRDDYLLTLIANDKDYLATRVSYKLGLTGPSMSVQTACSTSLVAVHLACQSLLTGECELALAGGVSVKVPQRAGYRHETGGVLSPDGHCRAFDADAGGTLFGSGAGAVVLKPLADALADGDTVRAVIKGSAVNNDGFAKVDYTAPSVTGQAEVIAEALAHAEVDPSTVSYVEAHGTGTALGDPIEIAALTAAFQRGTRRTGYCAIGSVKTNLGHLDAAAGIAGLIKTILSLEHETLPPSLHYRRPNPRIDFAATPFHVNAERTRWLSAEGPRRAGISSLGIGGTNAHLVVEQAPPSPPPRPSRPYQLLALSAATPSALETLTANLVTRLDTEIELADAAYTLQIGREPGAYRRTVVCRDRAEAVTALREAPRVSRTPPETRPVAFLFPGGGSAGKPGLVAELAAAEPLFRERLESGLAELAALGGPDLSGALLGGERISDRPLTQLPALFLVEDALAGTWRSWGVRPAAILGHSLGELTAAHLAGVLDFPDALGAVLTRARLVQSTAPGAMLSVALPEPETRALMGERLDLAAVNTPGICVVSGAAKLIDDLESRLAARDVTSTRIPLSTAGHSRLFDPIVAPYERYFAGVRLSAPSIPFLSNLTGTWITDEQATDPAYWGRQLRGTVRFADCVTALLDHPGRVCLEVGPGRTLSSFVRARTDRPAVSSLHPASGQPALLDALGGLWRAGVEIDWAGFAAREDRRRIPLPTYPFEGERHWYAKRGRPRRPRGSGRTVSRGSTMDFPGPGTETERVVAAIWREALGVPRLSVHDDFFALGGSSLLVAEVIKRVNARFRTELSLLTLIESPTVAGLADCVDAVRAQSGDRAPDRVPGRAPAAE</sequence>
<dbReference type="InterPro" id="IPR009081">
    <property type="entry name" value="PP-bd_ACP"/>
</dbReference>
<dbReference type="GO" id="GO:0004312">
    <property type="term" value="F:fatty acid synthase activity"/>
    <property type="evidence" value="ECO:0007669"/>
    <property type="project" value="TreeGrafter"/>
</dbReference>
<evidence type="ECO:0000256" key="6">
    <source>
        <dbReference type="ARBA" id="ARBA00023098"/>
    </source>
</evidence>
<evidence type="ECO:0000256" key="7">
    <source>
        <dbReference type="ARBA" id="ARBA00023268"/>
    </source>
</evidence>
<dbReference type="CDD" id="cd00833">
    <property type="entry name" value="PKS"/>
    <property type="match status" value="1"/>
</dbReference>
<dbReference type="Gene3D" id="3.40.47.10">
    <property type="match status" value="1"/>
</dbReference>
<evidence type="ECO:0000259" key="9">
    <source>
        <dbReference type="PROSITE" id="PS50075"/>
    </source>
</evidence>
<dbReference type="FunFam" id="3.40.47.10:FF:000042">
    <property type="entry name" value="Polyketide synthase Pks13"/>
    <property type="match status" value="1"/>
</dbReference>
<dbReference type="Gene3D" id="3.40.366.10">
    <property type="entry name" value="Malonyl-Coenzyme A Acyl Carrier Protein, domain 2"/>
    <property type="match status" value="1"/>
</dbReference>
<dbReference type="Pfam" id="PF02801">
    <property type="entry name" value="Ketoacyl-synt_C"/>
    <property type="match status" value="1"/>
</dbReference>
<keyword evidence="3" id="KW-0597">Phosphoprotein</keyword>
<dbReference type="SUPFAM" id="SSF55048">
    <property type="entry name" value="Probable ACP-binding domain of malonyl-CoA ACP transacylase"/>
    <property type="match status" value="1"/>
</dbReference>
<comment type="caution">
    <text evidence="11">The sequence shown here is derived from an EMBL/GenBank/DDBJ whole genome shotgun (WGS) entry which is preliminary data.</text>
</comment>
<keyword evidence="5" id="KW-0276">Fatty acid metabolism</keyword>
<feature type="region of interest" description="Disordered" evidence="8">
    <location>
        <begin position="860"/>
        <end position="884"/>
    </location>
</feature>
<dbReference type="InterPro" id="IPR016035">
    <property type="entry name" value="Acyl_Trfase/lysoPLipase"/>
</dbReference>
<dbReference type="PROSITE" id="PS52004">
    <property type="entry name" value="KS3_2"/>
    <property type="match status" value="1"/>
</dbReference>
<keyword evidence="6" id="KW-0443">Lipid metabolism</keyword>
<feature type="domain" description="Ketosynthase family 3 (KS3)" evidence="10">
    <location>
        <begin position="4"/>
        <end position="428"/>
    </location>
</feature>
<dbReference type="STRING" id="76021.BS329_08865"/>
<dbReference type="GO" id="GO:0044550">
    <property type="term" value="P:secondary metabolite biosynthetic process"/>
    <property type="evidence" value="ECO:0007669"/>
    <property type="project" value="UniProtKB-ARBA"/>
</dbReference>
<feature type="domain" description="Carrier" evidence="9">
    <location>
        <begin position="883"/>
        <end position="958"/>
    </location>
</feature>
<accession>A0A1R0KZ51</accession>
<evidence type="ECO:0000313" key="12">
    <source>
        <dbReference type="Proteomes" id="UP000187486"/>
    </source>
</evidence>
<dbReference type="PROSITE" id="PS00606">
    <property type="entry name" value="KS3_1"/>
    <property type="match status" value="1"/>
</dbReference>
<dbReference type="Gene3D" id="3.30.70.3290">
    <property type="match status" value="1"/>
</dbReference>
<dbReference type="FunFam" id="1.10.1200.10:FF:000016">
    <property type="entry name" value="Non-ribosomal peptide synthase"/>
    <property type="match status" value="1"/>
</dbReference>
<dbReference type="InterPro" id="IPR029058">
    <property type="entry name" value="AB_hydrolase_fold"/>
</dbReference>
<dbReference type="GO" id="GO:0031177">
    <property type="term" value="F:phosphopantetheine binding"/>
    <property type="evidence" value="ECO:0007669"/>
    <property type="project" value="InterPro"/>
</dbReference>
<evidence type="ECO:0000256" key="5">
    <source>
        <dbReference type="ARBA" id="ARBA00022832"/>
    </source>
</evidence>
<dbReference type="EMBL" id="MQUQ01000004">
    <property type="protein sequence ID" value="OLZ54618.1"/>
    <property type="molecule type" value="Genomic_DNA"/>
</dbReference>
<evidence type="ECO:0000256" key="8">
    <source>
        <dbReference type="SAM" id="MobiDB-lite"/>
    </source>
</evidence>
<dbReference type="SMART" id="SM00825">
    <property type="entry name" value="PKS_KS"/>
    <property type="match status" value="1"/>
</dbReference>
<dbReference type="Pfam" id="PF00698">
    <property type="entry name" value="Acyl_transf_1"/>
    <property type="match status" value="1"/>
</dbReference>
<dbReference type="InterPro" id="IPR016036">
    <property type="entry name" value="Malonyl_transacylase_ACP-bd"/>
</dbReference>
<dbReference type="Pfam" id="PF00109">
    <property type="entry name" value="ketoacyl-synt"/>
    <property type="match status" value="1"/>
</dbReference>
<dbReference type="SUPFAM" id="SSF52151">
    <property type="entry name" value="FabD/lysophospholipase-like"/>
    <property type="match status" value="1"/>
</dbReference>
<feature type="compositionally biased region" description="Low complexity" evidence="8">
    <location>
        <begin position="869"/>
        <end position="878"/>
    </location>
</feature>
<dbReference type="SUPFAM" id="SSF53901">
    <property type="entry name" value="Thiolase-like"/>
    <property type="match status" value="1"/>
</dbReference>
<dbReference type="GO" id="GO:0005737">
    <property type="term" value="C:cytoplasm"/>
    <property type="evidence" value="ECO:0007669"/>
    <property type="project" value="TreeGrafter"/>
</dbReference>
<evidence type="ECO:0000256" key="3">
    <source>
        <dbReference type="ARBA" id="ARBA00022553"/>
    </source>
</evidence>
<keyword evidence="7" id="KW-0511">Multifunctional enzyme</keyword>
<evidence type="ECO:0000256" key="2">
    <source>
        <dbReference type="ARBA" id="ARBA00022450"/>
    </source>
</evidence>
<dbReference type="InterPro" id="IPR001227">
    <property type="entry name" value="Ac_transferase_dom_sf"/>
</dbReference>
<dbReference type="Proteomes" id="UP000187486">
    <property type="component" value="Unassembled WGS sequence"/>
</dbReference>
<dbReference type="InterPro" id="IPR016039">
    <property type="entry name" value="Thiolase-like"/>
</dbReference>
<dbReference type="InterPro" id="IPR014043">
    <property type="entry name" value="Acyl_transferase_dom"/>
</dbReference>
<evidence type="ECO:0000313" key="11">
    <source>
        <dbReference type="EMBL" id="OLZ54618.1"/>
    </source>
</evidence>
<dbReference type="GO" id="GO:0006633">
    <property type="term" value="P:fatty acid biosynthetic process"/>
    <property type="evidence" value="ECO:0007669"/>
    <property type="project" value="InterPro"/>
</dbReference>
<dbReference type="InterPro" id="IPR014031">
    <property type="entry name" value="Ketoacyl_synth_C"/>
</dbReference>
<proteinExistence type="predicted"/>
<dbReference type="GO" id="GO:0005886">
    <property type="term" value="C:plasma membrane"/>
    <property type="evidence" value="ECO:0007669"/>
    <property type="project" value="TreeGrafter"/>
</dbReference>
<gene>
    <name evidence="11" type="ORF">BS329_08865</name>
</gene>
<dbReference type="PROSITE" id="PS50075">
    <property type="entry name" value="CARRIER"/>
    <property type="match status" value="1"/>
</dbReference>
<keyword evidence="4" id="KW-0808">Transferase</keyword>
<dbReference type="PANTHER" id="PTHR43775">
    <property type="entry name" value="FATTY ACID SYNTHASE"/>
    <property type="match status" value="1"/>
</dbReference>
<comment type="cofactor">
    <cofactor evidence="1">
        <name>pantetheine 4'-phosphate</name>
        <dbReference type="ChEBI" id="CHEBI:47942"/>
    </cofactor>
</comment>
<name>A0A1R0KZ51_9PSEU</name>
<dbReference type="SMART" id="SM00823">
    <property type="entry name" value="PKS_PP"/>
    <property type="match status" value="1"/>
</dbReference>
<keyword evidence="2" id="KW-0596">Phosphopantetheine</keyword>
<keyword evidence="12" id="KW-1185">Reference proteome</keyword>
<evidence type="ECO:0000259" key="10">
    <source>
        <dbReference type="PROSITE" id="PS52004"/>
    </source>
</evidence>
<dbReference type="SUPFAM" id="SSF47336">
    <property type="entry name" value="ACP-like"/>
    <property type="match status" value="1"/>
</dbReference>
<dbReference type="GO" id="GO:0004315">
    <property type="term" value="F:3-oxoacyl-[acyl-carrier-protein] synthase activity"/>
    <property type="evidence" value="ECO:0007669"/>
    <property type="project" value="InterPro"/>
</dbReference>
<dbReference type="InterPro" id="IPR018201">
    <property type="entry name" value="Ketoacyl_synth_AS"/>
</dbReference>
<dbReference type="Gene3D" id="3.40.50.1820">
    <property type="entry name" value="alpha/beta hydrolase"/>
    <property type="match status" value="1"/>
</dbReference>
<dbReference type="PROSITE" id="PS00012">
    <property type="entry name" value="PHOSPHOPANTETHEINE"/>
    <property type="match status" value="1"/>
</dbReference>
<dbReference type="InterPro" id="IPR014030">
    <property type="entry name" value="Ketoacyl_synth_N"/>
</dbReference>
<reference evidence="11 12" key="1">
    <citation type="submission" date="2016-01" db="EMBL/GenBank/DDBJ databases">
        <title>Amycolatopsis coloradensis genome sequencing and assembly.</title>
        <authorList>
            <person name="Mayilraj S."/>
        </authorList>
    </citation>
    <scope>NUCLEOTIDE SEQUENCE [LARGE SCALE GENOMIC DNA]</scope>
    <source>
        <strain evidence="11 12">DSM 44225</strain>
    </source>
</reference>
<dbReference type="Pfam" id="PF22621">
    <property type="entry name" value="CurL-like_PKS_C"/>
    <property type="match status" value="1"/>
</dbReference>
<dbReference type="InterPro" id="IPR020806">
    <property type="entry name" value="PKS_PP-bd"/>
</dbReference>
<dbReference type="GO" id="GO:0071770">
    <property type="term" value="P:DIM/DIP cell wall layer assembly"/>
    <property type="evidence" value="ECO:0007669"/>
    <property type="project" value="TreeGrafter"/>
</dbReference>
<dbReference type="InterPro" id="IPR020841">
    <property type="entry name" value="PKS_Beta-ketoAc_synthase_dom"/>
</dbReference>
<evidence type="ECO:0000256" key="4">
    <source>
        <dbReference type="ARBA" id="ARBA00022679"/>
    </source>
</evidence>
<dbReference type="PANTHER" id="PTHR43775:SF37">
    <property type="entry name" value="SI:DKEY-61P9.11"/>
    <property type="match status" value="1"/>
</dbReference>
<dbReference type="SMART" id="SM00827">
    <property type="entry name" value="PKS_AT"/>
    <property type="match status" value="1"/>
</dbReference>
<organism evidence="11 12">
    <name type="scientific">Amycolatopsis coloradensis</name>
    <dbReference type="NCBI Taxonomy" id="76021"/>
    <lineage>
        <taxon>Bacteria</taxon>
        <taxon>Bacillati</taxon>
        <taxon>Actinomycetota</taxon>
        <taxon>Actinomycetes</taxon>
        <taxon>Pseudonocardiales</taxon>
        <taxon>Pseudonocardiaceae</taxon>
        <taxon>Amycolatopsis</taxon>
    </lineage>
</organism>
<dbReference type="OrthoDB" id="9778690at2"/>
<dbReference type="RefSeq" id="WP_076157822.1">
    <property type="nucleotide sequence ID" value="NZ_JBEZVB010000060.1"/>
</dbReference>
<evidence type="ECO:0000256" key="1">
    <source>
        <dbReference type="ARBA" id="ARBA00001957"/>
    </source>
</evidence>
<dbReference type="InterPro" id="IPR006162">
    <property type="entry name" value="Ppantetheine_attach_site"/>
</dbReference>
<dbReference type="InterPro" id="IPR050091">
    <property type="entry name" value="PKS_NRPS_Biosynth_Enz"/>
</dbReference>
<dbReference type="Pfam" id="PF00550">
    <property type="entry name" value="PP-binding"/>
    <property type="match status" value="1"/>
</dbReference>